<dbReference type="GO" id="GO:0005737">
    <property type="term" value="C:cytoplasm"/>
    <property type="evidence" value="ECO:0007669"/>
    <property type="project" value="TreeGrafter"/>
</dbReference>
<comment type="similarity">
    <text evidence="10">Belongs to the peroxiredoxin family. BCP/PrxQ subfamily.</text>
</comment>
<dbReference type="Gene3D" id="3.40.30.10">
    <property type="entry name" value="Glutaredoxin"/>
    <property type="match status" value="1"/>
</dbReference>
<dbReference type="GO" id="GO:0045454">
    <property type="term" value="P:cell redox homeostasis"/>
    <property type="evidence" value="ECO:0007669"/>
    <property type="project" value="TreeGrafter"/>
</dbReference>
<dbReference type="GO" id="GO:0034599">
    <property type="term" value="P:cellular response to oxidative stress"/>
    <property type="evidence" value="ECO:0007669"/>
    <property type="project" value="TreeGrafter"/>
</dbReference>
<proteinExistence type="inferred from homology"/>
<dbReference type="STRING" id="216938.SHELI_v1c10740"/>
<dbReference type="InterPro" id="IPR050924">
    <property type="entry name" value="Peroxiredoxin_BCP/PrxQ"/>
</dbReference>
<keyword evidence="8" id="KW-0676">Redox-active center</keyword>
<dbReference type="Proteomes" id="UP000094378">
    <property type="component" value="Chromosome"/>
</dbReference>
<evidence type="ECO:0000313" key="16">
    <source>
        <dbReference type="Proteomes" id="UP000094378"/>
    </source>
</evidence>
<keyword evidence="6" id="KW-0560">Oxidoreductase</keyword>
<organism evidence="15 16">
    <name type="scientific">Spiroplasma helicoides</name>
    <dbReference type="NCBI Taxonomy" id="216938"/>
    <lineage>
        <taxon>Bacteria</taxon>
        <taxon>Bacillati</taxon>
        <taxon>Mycoplasmatota</taxon>
        <taxon>Mollicutes</taxon>
        <taxon>Entomoplasmatales</taxon>
        <taxon>Spiroplasmataceae</taxon>
        <taxon>Spiroplasma</taxon>
    </lineage>
</organism>
<evidence type="ECO:0000256" key="11">
    <source>
        <dbReference type="ARBA" id="ARBA00041373"/>
    </source>
</evidence>
<evidence type="ECO:0000256" key="5">
    <source>
        <dbReference type="ARBA" id="ARBA00022862"/>
    </source>
</evidence>
<dbReference type="RefSeq" id="WP_069117420.1">
    <property type="nucleotide sequence ID" value="NZ_CP017015.1"/>
</dbReference>
<evidence type="ECO:0000256" key="10">
    <source>
        <dbReference type="ARBA" id="ARBA00038489"/>
    </source>
</evidence>
<evidence type="ECO:0000313" key="15">
    <source>
        <dbReference type="EMBL" id="AOG61021.1"/>
    </source>
</evidence>
<evidence type="ECO:0000256" key="12">
    <source>
        <dbReference type="ARBA" id="ARBA00049091"/>
    </source>
</evidence>
<evidence type="ECO:0000256" key="6">
    <source>
        <dbReference type="ARBA" id="ARBA00023002"/>
    </source>
</evidence>
<evidence type="ECO:0000256" key="4">
    <source>
        <dbReference type="ARBA" id="ARBA00022559"/>
    </source>
</evidence>
<keyword evidence="4" id="KW-0575">Peroxidase</keyword>
<keyword evidence="16" id="KW-1185">Reference proteome</keyword>
<evidence type="ECO:0000256" key="3">
    <source>
        <dbReference type="ARBA" id="ARBA00013017"/>
    </source>
</evidence>
<feature type="active site" description="Cysteine sulfenic acid (-SOH) intermediate; for peroxidase activity" evidence="13">
    <location>
        <position position="40"/>
    </location>
</feature>
<reference evidence="15 16" key="1">
    <citation type="submission" date="2016-08" db="EMBL/GenBank/DDBJ databases">
        <title>Complete genome sequence of Spiroplasma helicoides TABS-2 (DSM 22551).</title>
        <authorList>
            <person name="Shen W.-Y."/>
            <person name="Lo W.-S."/>
            <person name="Lai Y.-C."/>
            <person name="Kuo C.-H."/>
        </authorList>
    </citation>
    <scope>NUCLEOTIDE SEQUENCE [LARGE SCALE GENOMIC DNA]</scope>
    <source>
        <strain evidence="15 16">TABS-2</strain>
    </source>
</reference>
<comment type="catalytic activity">
    <reaction evidence="12">
        <text>a hydroperoxide + [thioredoxin]-dithiol = an alcohol + [thioredoxin]-disulfide + H2O</text>
        <dbReference type="Rhea" id="RHEA:62620"/>
        <dbReference type="Rhea" id="RHEA-COMP:10698"/>
        <dbReference type="Rhea" id="RHEA-COMP:10700"/>
        <dbReference type="ChEBI" id="CHEBI:15377"/>
        <dbReference type="ChEBI" id="CHEBI:29950"/>
        <dbReference type="ChEBI" id="CHEBI:30879"/>
        <dbReference type="ChEBI" id="CHEBI:35924"/>
        <dbReference type="ChEBI" id="CHEBI:50058"/>
        <dbReference type="EC" id="1.11.1.24"/>
    </reaction>
</comment>
<keyword evidence="7" id="KW-1015">Disulfide bond</keyword>
<dbReference type="EMBL" id="CP017015">
    <property type="protein sequence ID" value="AOG61021.1"/>
    <property type="molecule type" value="Genomic_DNA"/>
</dbReference>
<dbReference type="PATRIC" id="fig|216938.3.peg.1093"/>
<evidence type="ECO:0000259" key="14">
    <source>
        <dbReference type="PROSITE" id="PS51352"/>
    </source>
</evidence>
<dbReference type="PROSITE" id="PS51352">
    <property type="entry name" value="THIOREDOXIN_2"/>
    <property type="match status" value="1"/>
</dbReference>
<name>A0A1B3SM58_9MOLU</name>
<sequence length="153" mass="17319">MTLENKKYTLDTGEQIYLSNLIGSRGLVLFFYPKAFTPGCSREIAEYSKRKDEFISLQYNIVGVSADTVEDQNKFACDLAVDVPLIADVEKDLVNQFNLWGEQTNTKGEKFIGIKRSTFIINSQLEVTDEFDGVDPVGHIQEVLDRIESKINN</sequence>
<keyword evidence="5" id="KW-0049">Antioxidant</keyword>
<dbReference type="InterPro" id="IPR036249">
    <property type="entry name" value="Thioredoxin-like_sf"/>
</dbReference>
<comment type="function">
    <text evidence="1">Thiol-specific peroxidase that catalyzes the reduction of hydrogen peroxide and organic hydroperoxides to water and alcohols, respectively. Plays a role in cell protection against oxidative stress by detoxifying peroxides and as sensor of hydrogen peroxide-mediated signaling events.</text>
</comment>
<evidence type="ECO:0000256" key="9">
    <source>
        <dbReference type="ARBA" id="ARBA00032824"/>
    </source>
</evidence>
<dbReference type="PIRSF" id="PIRSF000239">
    <property type="entry name" value="AHPC"/>
    <property type="match status" value="1"/>
</dbReference>
<dbReference type="InterPro" id="IPR000866">
    <property type="entry name" value="AhpC/TSA"/>
</dbReference>
<evidence type="ECO:0000256" key="13">
    <source>
        <dbReference type="PIRSR" id="PIRSR000239-1"/>
    </source>
</evidence>
<dbReference type="KEGG" id="shj:SHELI_v1c10740"/>
<dbReference type="EC" id="1.11.1.24" evidence="3"/>
<evidence type="ECO:0000256" key="2">
    <source>
        <dbReference type="ARBA" id="ARBA00011245"/>
    </source>
</evidence>
<dbReference type="InterPro" id="IPR013766">
    <property type="entry name" value="Thioredoxin_domain"/>
</dbReference>
<evidence type="ECO:0000256" key="8">
    <source>
        <dbReference type="ARBA" id="ARBA00023284"/>
    </source>
</evidence>
<dbReference type="OrthoDB" id="9812811at2"/>
<gene>
    <name evidence="15" type="ORF">SHELI_v1c10740</name>
</gene>
<accession>A0A1B3SM58</accession>
<evidence type="ECO:0000256" key="1">
    <source>
        <dbReference type="ARBA" id="ARBA00003330"/>
    </source>
</evidence>
<dbReference type="CDD" id="cd03017">
    <property type="entry name" value="PRX_BCP"/>
    <property type="match status" value="1"/>
</dbReference>
<dbReference type="GO" id="GO:0008379">
    <property type="term" value="F:thioredoxin peroxidase activity"/>
    <property type="evidence" value="ECO:0007669"/>
    <property type="project" value="TreeGrafter"/>
</dbReference>
<feature type="domain" description="Thioredoxin" evidence="14">
    <location>
        <begin position="1"/>
        <end position="152"/>
    </location>
</feature>
<comment type="subunit">
    <text evidence="2">Monomer.</text>
</comment>
<dbReference type="InterPro" id="IPR024706">
    <property type="entry name" value="Peroxiredoxin_AhpC-typ"/>
</dbReference>
<protein>
    <recommendedName>
        <fullName evidence="3">thioredoxin-dependent peroxiredoxin</fullName>
        <ecNumber evidence="3">1.11.1.24</ecNumber>
    </recommendedName>
    <alternativeName>
        <fullName evidence="11">Bacterioferritin comigratory protein</fullName>
    </alternativeName>
    <alternativeName>
        <fullName evidence="9">Thioredoxin peroxidase</fullName>
    </alternativeName>
</protein>
<dbReference type="AlphaFoldDB" id="A0A1B3SM58"/>
<dbReference type="PANTHER" id="PTHR42801:SF4">
    <property type="entry name" value="AHPC_TSA FAMILY PROTEIN"/>
    <property type="match status" value="1"/>
</dbReference>
<dbReference type="SUPFAM" id="SSF52833">
    <property type="entry name" value="Thioredoxin-like"/>
    <property type="match status" value="1"/>
</dbReference>
<dbReference type="PANTHER" id="PTHR42801">
    <property type="entry name" value="THIOREDOXIN-DEPENDENT PEROXIDE REDUCTASE"/>
    <property type="match status" value="1"/>
</dbReference>
<evidence type="ECO:0000256" key="7">
    <source>
        <dbReference type="ARBA" id="ARBA00023157"/>
    </source>
</evidence>
<dbReference type="Pfam" id="PF00578">
    <property type="entry name" value="AhpC-TSA"/>
    <property type="match status" value="1"/>
</dbReference>